<dbReference type="KEGG" id="muc:MuYL_4456"/>
<gene>
    <name evidence="1" type="ORF">MuYL_4456</name>
</gene>
<reference evidence="1 2" key="1">
    <citation type="submission" date="2017-08" db="EMBL/GenBank/DDBJ databases">
        <title>Complete genome sequence of Mucilaginibacter sp. strain BJC16-A31.</title>
        <authorList>
            <consortium name="Henan University of Science and Technology"/>
            <person name="You X."/>
        </authorList>
    </citation>
    <scope>NUCLEOTIDE SEQUENCE [LARGE SCALE GENOMIC DNA]</scope>
    <source>
        <strain evidence="1 2">BJC16-A31</strain>
    </source>
</reference>
<protein>
    <recommendedName>
        <fullName evidence="3">ABC transporter permease</fullName>
    </recommendedName>
</protein>
<dbReference type="EMBL" id="CP022743">
    <property type="protein sequence ID" value="ASU36341.1"/>
    <property type="molecule type" value="Genomic_DNA"/>
</dbReference>
<sequence length="40" mass="4447">MQWWMFALSGGLIILIALVTISFQTIKAALVNPVKSLRSE</sequence>
<accession>A0A223P3F2</accession>
<name>A0A223P3F2_9SPHI</name>
<keyword evidence="2" id="KW-1185">Reference proteome</keyword>
<evidence type="ECO:0008006" key="3">
    <source>
        <dbReference type="Google" id="ProtNLM"/>
    </source>
</evidence>
<evidence type="ECO:0000313" key="1">
    <source>
        <dbReference type="EMBL" id="ASU36341.1"/>
    </source>
</evidence>
<dbReference type="Proteomes" id="UP000215002">
    <property type="component" value="Chromosome"/>
</dbReference>
<proteinExistence type="predicted"/>
<organism evidence="1 2">
    <name type="scientific">Mucilaginibacter xinganensis</name>
    <dbReference type="NCBI Taxonomy" id="1234841"/>
    <lineage>
        <taxon>Bacteria</taxon>
        <taxon>Pseudomonadati</taxon>
        <taxon>Bacteroidota</taxon>
        <taxon>Sphingobacteriia</taxon>
        <taxon>Sphingobacteriales</taxon>
        <taxon>Sphingobacteriaceae</taxon>
        <taxon>Mucilaginibacter</taxon>
    </lineage>
</organism>
<dbReference type="AlphaFoldDB" id="A0A223P3F2"/>
<evidence type="ECO:0000313" key="2">
    <source>
        <dbReference type="Proteomes" id="UP000215002"/>
    </source>
</evidence>